<comment type="subcellular location">
    <subcellularLocation>
        <location evidence="1">Membrane</location>
        <topology evidence="1">Single-pass membrane protein</topology>
    </subcellularLocation>
</comment>
<dbReference type="PANTHER" id="PTHR15549">
    <property type="entry name" value="PAIRED IMMUNOGLOBULIN-LIKE TYPE 2 RECEPTOR"/>
    <property type="match status" value="1"/>
</dbReference>
<keyword evidence="8" id="KW-1185">Reference proteome</keyword>
<dbReference type="GO" id="GO:0016020">
    <property type="term" value="C:membrane"/>
    <property type="evidence" value="ECO:0007669"/>
    <property type="project" value="UniProtKB-SubCell"/>
</dbReference>
<comment type="caution">
    <text evidence="7">The sequence shown here is derived from an EMBL/GenBank/DDBJ whole genome shotgun (WGS) entry which is preliminary data.</text>
</comment>
<evidence type="ECO:0000256" key="4">
    <source>
        <dbReference type="ARBA" id="ARBA00023136"/>
    </source>
</evidence>
<accession>A0A1G4APK9</accession>
<feature type="region of interest" description="Disordered" evidence="5">
    <location>
        <begin position="339"/>
        <end position="372"/>
    </location>
</feature>
<keyword evidence="2 6" id="KW-0812">Transmembrane</keyword>
<evidence type="ECO:0000256" key="2">
    <source>
        <dbReference type="ARBA" id="ARBA00022692"/>
    </source>
</evidence>
<evidence type="ECO:0000313" key="8">
    <source>
        <dbReference type="Proteomes" id="UP000176998"/>
    </source>
</evidence>
<feature type="region of interest" description="Disordered" evidence="5">
    <location>
        <begin position="217"/>
        <end position="279"/>
    </location>
</feature>
<dbReference type="GeneID" id="34566744"/>
<sequence length="481" mass="50918">MSNPAPVQLSHGDTSETVRIVINNGGENGNVAFEGDASSGAGWTTTLMDPTRSTTGPEQRKVMFNTTSFSSHGDGSYVITVDSATHTIRFKLADGVQLSKATWKAKSTSGNETVISTVSASQENPGVGSGMTTFAGALPTAAASGVRRQESNAMTLNNDNLVMPINAQEMSIYANYTMYIELQWISETKSGTTTSGAFAVFTGAYPSEEYNQTVGRLADKRGSSATEASGSEDESDSTSTLPTSVIQATATSTASLNPNASQTTISGGSSSSSGSGGSGGLAPGAIAGIVIGTVLGLALIAFLLWFLLRRRRRRADHVSDGVYGPGHNPHGYLADKETHARVTESPRSPYTDDGQHQHRFHQPQQPQEQHHLAREFHQDDHGRDDALEAGGAVPASAVSATEHHQRPFAPYSEEHTSMASRSAEDMTRSGGGGPRSSTPNVNSNVAHLIEDGMTEDEIRRLEEEERALDAAIEQAGPRRKP</sequence>
<evidence type="ECO:0000256" key="3">
    <source>
        <dbReference type="ARBA" id="ARBA00022989"/>
    </source>
</evidence>
<proteinExistence type="predicted"/>
<keyword evidence="4 6" id="KW-0472">Membrane</keyword>
<dbReference type="PANTHER" id="PTHR15549:SF27">
    <property type="entry name" value="CHITIN-BINDING TYPE-1 DOMAIN-CONTAINING PROTEIN"/>
    <property type="match status" value="1"/>
</dbReference>
<dbReference type="Proteomes" id="UP000176998">
    <property type="component" value="Unassembled WGS sequence"/>
</dbReference>
<keyword evidence="3 6" id="KW-1133">Transmembrane helix</keyword>
<dbReference type="AlphaFoldDB" id="A0A1G4APK9"/>
<gene>
    <name evidence="7" type="ORF">CORC01_13618</name>
</gene>
<dbReference type="EMBL" id="MJBS01000202">
    <property type="protein sequence ID" value="OHE91099.1"/>
    <property type="molecule type" value="Genomic_DNA"/>
</dbReference>
<feature type="compositionally biased region" description="Basic and acidic residues" evidence="5">
    <location>
        <begin position="412"/>
        <end position="427"/>
    </location>
</feature>
<evidence type="ECO:0000313" key="7">
    <source>
        <dbReference type="EMBL" id="OHE91099.1"/>
    </source>
</evidence>
<dbReference type="RefSeq" id="XP_022468273.1">
    <property type="nucleotide sequence ID" value="XM_022625234.1"/>
</dbReference>
<feature type="region of interest" description="Disordered" evidence="5">
    <location>
        <begin position="393"/>
        <end position="456"/>
    </location>
</feature>
<evidence type="ECO:0000256" key="5">
    <source>
        <dbReference type="SAM" id="MobiDB-lite"/>
    </source>
</evidence>
<dbReference type="STRING" id="1209926.A0A1G4APK9"/>
<evidence type="ECO:0000256" key="1">
    <source>
        <dbReference type="ARBA" id="ARBA00004167"/>
    </source>
</evidence>
<evidence type="ECO:0000256" key="6">
    <source>
        <dbReference type="SAM" id="Phobius"/>
    </source>
</evidence>
<dbReference type="GO" id="GO:0071944">
    <property type="term" value="C:cell periphery"/>
    <property type="evidence" value="ECO:0007669"/>
    <property type="project" value="UniProtKB-ARBA"/>
</dbReference>
<protein>
    <submittedName>
        <fullName evidence="7">Uncharacterized protein</fullName>
    </submittedName>
</protein>
<dbReference type="InterPro" id="IPR051694">
    <property type="entry name" value="Immunoregulatory_rcpt-like"/>
</dbReference>
<reference evidence="7 8" key="1">
    <citation type="submission" date="2016-09" db="EMBL/GenBank/DDBJ databases">
        <authorList>
            <person name="Capua I."/>
            <person name="De Benedictis P."/>
            <person name="Joannis T."/>
            <person name="Lombin L.H."/>
            <person name="Cattoli G."/>
        </authorList>
    </citation>
    <scope>NUCLEOTIDE SEQUENCE [LARGE SCALE GENOMIC DNA]</scope>
    <source>
        <strain evidence="7 8">IMI 309357</strain>
    </source>
</reference>
<dbReference type="OrthoDB" id="5240751at2759"/>
<organism evidence="7 8">
    <name type="scientific">Colletotrichum orchidophilum</name>
    <dbReference type="NCBI Taxonomy" id="1209926"/>
    <lineage>
        <taxon>Eukaryota</taxon>
        <taxon>Fungi</taxon>
        <taxon>Dikarya</taxon>
        <taxon>Ascomycota</taxon>
        <taxon>Pezizomycotina</taxon>
        <taxon>Sordariomycetes</taxon>
        <taxon>Hypocreomycetidae</taxon>
        <taxon>Glomerellales</taxon>
        <taxon>Glomerellaceae</taxon>
        <taxon>Colletotrichum</taxon>
    </lineage>
</organism>
<name>A0A1G4APK9_9PEZI</name>
<feature type="transmembrane region" description="Helical" evidence="6">
    <location>
        <begin position="285"/>
        <end position="308"/>
    </location>
</feature>
<feature type="compositionally biased region" description="Polar residues" evidence="5">
    <location>
        <begin position="241"/>
        <end position="265"/>
    </location>
</feature>